<dbReference type="EMBL" id="MFRA01000008">
    <property type="protein sequence ID" value="OGH92067.1"/>
    <property type="molecule type" value="Genomic_DNA"/>
</dbReference>
<dbReference type="STRING" id="1798705.A2563_00550"/>
<name>A0A1F6P799_9BACT</name>
<protein>
    <submittedName>
        <fullName evidence="1">Uncharacterized protein</fullName>
    </submittedName>
</protein>
<proteinExistence type="predicted"/>
<gene>
    <name evidence="1" type="ORF">A2563_00550</name>
</gene>
<sequence length="759" mass="85588">MSKNPKIPIEPAVVEGDRDITEKEVKNKPEGLSGFDKLKNLTETPPHIKKILTELEDDGLSFKEALREIDLIIKELEKDPEHAASLESFKSSIEKLYQEETNEKVDPDVAGRAARDLGLAEQVEMMEGGEEFDRSQVAGVLERQNWGKIFTGLQEGDRVLSFFVPGADFLSIKNLNDKVFGPQITNKIIVQKRIIIEKEIKKLDKQASILQSDYKIEMVKISKDSQISPDQLEEMSAIVDAAMTKFISEEIVDKLVEEEREKLKPFIIERSEGSIDKNGQEKIKMMEANIDKWDEFKVALQGKAKANFGKSGFRMNYGLATVQGDVAEDKLLAINQSLQTSRMAREKNDSYGAEYSEEMIGPELEKIADLRKEIISAGNKITDTEGNEFDIFLPVPVESAFTRYALNRDLLRDVRKGKFQSADEAMLRKIVLYTKKLNILDAVKPFISEEINTVSAEAEENKALAKKIWNKETEQGEKLEKDEIKKVADILSSEEKDRSYTSKNEFNKRAVALKECAYVSLDVLDLGVDLLLEYESILQDIDKKTGQEKIDEFNKRSLSAGDETTKKLRDFRRDVASICKEFGFADGLVTGEVGGDELTLAVDTSSISEEKLEEFLFALKDKTNTRVIKTVVAKSEKDASSEQDLWKLSELHLQALKRAEDGVAIAKGIEEAERKLNRLFKQQGENAVKEKIASLRGLFILEDGQVKSNAIITEKEGVFKVGQFKINSENKGEEAYARVGYEFDYETISSELNSVLNKK</sequence>
<accession>A0A1F6P799</accession>
<evidence type="ECO:0000313" key="2">
    <source>
        <dbReference type="Proteomes" id="UP000176634"/>
    </source>
</evidence>
<dbReference type="Proteomes" id="UP000176634">
    <property type="component" value="Unassembled WGS sequence"/>
</dbReference>
<dbReference type="AlphaFoldDB" id="A0A1F6P799"/>
<organism evidence="1 2">
    <name type="scientific">Candidatus Magasanikbacteria bacterium RIFOXYD1_FULL_40_23</name>
    <dbReference type="NCBI Taxonomy" id="1798705"/>
    <lineage>
        <taxon>Bacteria</taxon>
        <taxon>Candidatus Magasanikiibacteriota</taxon>
    </lineage>
</organism>
<comment type="caution">
    <text evidence="1">The sequence shown here is derived from an EMBL/GenBank/DDBJ whole genome shotgun (WGS) entry which is preliminary data.</text>
</comment>
<reference evidence="1 2" key="1">
    <citation type="journal article" date="2016" name="Nat. Commun.">
        <title>Thousands of microbial genomes shed light on interconnected biogeochemical processes in an aquifer system.</title>
        <authorList>
            <person name="Anantharaman K."/>
            <person name="Brown C.T."/>
            <person name="Hug L.A."/>
            <person name="Sharon I."/>
            <person name="Castelle C.J."/>
            <person name="Probst A.J."/>
            <person name="Thomas B.C."/>
            <person name="Singh A."/>
            <person name="Wilkins M.J."/>
            <person name="Karaoz U."/>
            <person name="Brodie E.L."/>
            <person name="Williams K.H."/>
            <person name="Hubbard S.S."/>
            <person name="Banfield J.F."/>
        </authorList>
    </citation>
    <scope>NUCLEOTIDE SEQUENCE [LARGE SCALE GENOMIC DNA]</scope>
</reference>
<evidence type="ECO:0000313" key="1">
    <source>
        <dbReference type="EMBL" id="OGH92067.1"/>
    </source>
</evidence>